<dbReference type="InterPro" id="IPR002177">
    <property type="entry name" value="DPS_DNA-bd"/>
</dbReference>
<dbReference type="Proteomes" id="UP000245667">
    <property type="component" value="Unassembled WGS sequence"/>
</dbReference>
<dbReference type="Pfam" id="PF00210">
    <property type="entry name" value="Ferritin"/>
    <property type="match status" value="1"/>
</dbReference>
<dbReference type="InterPro" id="IPR023188">
    <property type="entry name" value="DPS_DNA-bd_CS"/>
</dbReference>
<dbReference type="SUPFAM" id="SSF47240">
    <property type="entry name" value="Ferritin-like"/>
    <property type="match status" value="1"/>
</dbReference>
<name>A0A316E213_9FLAO</name>
<dbReference type="AlphaFoldDB" id="A0A316E213"/>
<dbReference type="InterPro" id="IPR012347">
    <property type="entry name" value="Ferritin-like"/>
</dbReference>
<dbReference type="EMBL" id="JACWLN010000003">
    <property type="protein sequence ID" value="MBD1260810.1"/>
    <property type="molecule type" value="Genomic_DNA"/>
</dbReference>
<evidence type="ECO:0000313" key="4">
    <source>
        <dbReference type="EMBL" id="MBD1260810.1"/>
    </source>
</evidence>
<accession>A0A316E213</accession>
<organism evidence="5 6">
    <name type="scientific">Maribacter polysiphoniae</name>
    <dbReference type="NCBI Taxonomy" id="429344"/>
    <lineage>
        <taxon>Bacteria</taxon>
        <taxon>Pseudomonadati</taxon>
        <taxon>Bacteroidota</taxon>
        <taxon>Flavobacteriia</taxon>
        <taxon>Flavobacteriales</taxon>
        <taxon>Flavobacteriaceae</taxon>
        <taxon>Maribacter</taxon>
    </lineage>
</organism>
<reference evidence="4 7" key="2">
    <citation type="submission" date="2020-07" db="EMBL/GenBank/DDBJ databases">
        <title>The draft genome sequence of Maribacter polysiphoniae KCTC 22021.</title>
        <authorList>
            <person name="Mu L."/>
        </authorList>
    </citation>
    <scope>NUCLEOTIDE SEQUENCE [LARGE SCALE GENOMIC DNA]</scope>
    <source>
        <strain evidence="4 7">KCTC 22021</strain>
    </source>
</reference>
<evidence type="ECO:0000256" key="1">
    <source>
        <dbReference type="ARBA" id="ARBA00009497"/>
    </source>
</evidence>
<keyword evidence="5" id="KW-0238">DNA-binding</keyword>
<dbReference type="InterPro" id="IPR009078">
    <property type="entry name" value="Ferritin-like_SF"/>
</dbReference>
<dbReference type="PANTHER" id="PTHR42932:SF1">
    <property type="entry name" value="GENERAL STRESS PROTEIN 20U"/>
    <property type="match status" value="1"/>
</dbReference>
<proteinExistence type="inferred from homology"/>
<keyword evidence="7" id="KW-1185">Reference proteome</keyword>
<dbReference type="PRINTS" id="PR01346">
    <property type="entry name" value="HELNAPAPROT"/>
</dbReference>
<dbReference type="PROSITE" id="PS00818">
    <property type="entry name" value="DPS_1"/>
    <property type="match status" value="1"/>
</dbReference>
<protein>
    <submittedName>
        <fullName evidence="4">DNA starvation/stationary phase protection protein</fullName>
    </submittedName>
    <submittedName>
        <fullName evidence="5">Starvation-inducible DNA-binding protein</fullName>
    </submittedName>
</protein>
<gene>
    <name evidence="4" type="ORF">HZY62_09450</name>
    <name evidence="5" type="ORF">LX92_01642</name>
</gene>
<dbReference type="PANTHER" id="PTHR42932">
    <property type="entry name" value="GENERAL STRESS PROTEIN 20U"/>
    <property type="match status" value="1"/>
</dbReference>
<dbReference type="PROSITE" id="PS00819">
    <property type="entry name" value="DPS_2"/>
    <property type="match status" value="1"/>
</dbReference>
<evidence type="ECO:0000256" key="2">
    <source>
        <dbReference type="RuleBase" id="RU003875"/>
    </source>
</evidence>
<evidence type="ECO:0000313" key="5">
    <source>
        <dbReference type="EMBL" id="PWK24056.1"/>
    </source>
</evidence>
<dbReference type="GO" id="GO:0016722">
    <property type="term" value="F:oxidoreductase activity, acting on metal ions"/>
    <property type="evidence" value="ECO:0007669"/>
    <property type="project" value="InterPro"/>
</dbReference>
<dbReference type="OrthoDB" id="9797023at2"/>
<sequence length="158" mass="18155">METLEVTTVKTQDYKTTITKDLNALLSDAQIYNMNLRGLHWNIKGRNFFLLHEKYEELYNEADEMIDEIAERILAIGSSPLHTYEDYLSNKTLEVAKHVSKGEEGVALVLGNLKFLLRKEREILEKAGESSDEATANLVSDFISNQEKHIWMLESFLS</sequence>
<dbReference type="GO" id="GO:0008199">
    <property type="term" value="F:ferric iron binding"/>
    <property type="evidence" value="ECO:0007669"/>
    <property type="project" value="InterPro"/>
</dbReference>
<evidence type="ECO:0000313" key="6">
    <source>
        <dbReference type="Proteomes" id="UP000245667"/>
    </source>
</evidence>
<feature type="domain" description="Ferritin/DPS" evidence="3">
    <location>
        <begin position="20"/>
        <end position="157"/>
    </location>
</feature>
<dbReference type="EMBL" id="QGGQ01000003">
    <property type="protein sequence ID" value="PWK24056.1"/>
    <property type="molecule type" value="Genomic_DNA"/>
</dbReference>
<comment type="caution">
    <text evidence="5">The sequence shown here is derived from an EMBL/GenBank/DDBJ whole genome shotgun (WGS) entry which is preliminary data.</text>
</comment>
<reference evidence="5 6" key="1">
    <citation type="submission" date="2018-05" db="EMBL/GenBank/DDBJ databases">
        <title>Genomic Encyclopedia of Archaeal and Bacterial Type Strains, Phase II (KMG-II): from individual species to whole genera.</title>
        <authorList>
            <person name="Goeker M."/>
        </authorList>
    </citation>
    <scope>NUCLEOTIDE SEQUENCE [LARGE SCALE GENOMIC DNA]</scope>
    <source>
        <strain evidence="5 6">DSM 23514</strain>
    </source>
</reference>
<dbReference type="PIRSF" id="PIRSF005900">
    <property type="entry name" value="Dps"/>
    <property type="match status" value="1"/>
</dbReference>
<evidence type="ECO:0000313" key="7">
    <source>
        <dbReference type="Proteomes" id="UP000651837"/>
    </source>
</evidence>
<dbReference type="Proteomes" id="UP000651837">
    <property type="component" value="Unassembled WGS sequence"/>
</dbReference>
<dbReference type="GO" id="GO:0003677">
    <property type="term" value="F:DNA binding"/>
    <property type="evidence" value="ECO:0007669"/>
    <property type="project" value="UniProtKB-KW"/>
</dbReference>
<dbReference type="InterPro" id="IPR008331">
    <property type="entry name" value="Ferritin_DPS_dom"/>
</dbReference>
<dbReference type="Gene3D" id="1.20.1260.10">
    <property type="match status" value="1"/>
</dbReference>
<dbReference type="CDD" id="cd01043">
    <property type="entry name" value="DPS"/>
    <property type="match status" value="1"/>
</dbReference>
<dbReference type="RefSeq" id="WP_109650100.1">
    <property type="nucleotide sequence ID" value="NZ_JACWLN010000003.1"/>
</dbReference>
<evidence type="ECO:0000259" key="3">
    <source>
        <dbReference type="Pfam" id="PF00210"/>
    </source>
</evidence>
<comment type="similarity">
    <text evidence="1 2">Belongs to the Dps family.</text>
</comment>